<dbReference type="RefSeq" id="WP_244785581.1">
    <property type="nucleotide sequence ID" value="NZ_CP091508.1"/>
</dbReference>
<dbReference type="Proteomes" id="UP000829817">
    <property type="component" value="Chromosome"/>
</dbReference>
<reference evidence="3 4" key="1">
    <citation type="journal article" date="2022" name="Res Sq">
        <title>Evolution of multicellular longitudinally dividing oral cavity symbionts (Neisseriaceae).</title>
        <authorList>
            <person name="Nyongesa S."/>
            <person name="Weber P."/>
            <person name="Bernet E."/>
            <person name="Pullido F."/>
            <person name="Nieckarz M."/>
            <person name="Delaby M."/>
            <person name="Nieves C."/>
            <person name="Viehboeck T."/>
            <person name="Krause N."/>
            <person name="Rivera-Millot A."/>
            <person name="Nakamura A."/>
            <person name="Vischer N."/>
            <person name="VanNieuwenhze M."/>
            <person name="Brun Y."/>
            <person name="Cava F."/>
            <person name="Bulgheresi S."/>
            <person name="Veyrier F."/>
        </authorList>
    </citation>
    <scope>NUCLEOTIDE SEQUENCE [LARGE SCALE GENOMIC DNA]</scope>
    <source>
        <strain evidence="3 4">CCUG 63373m</strain>
    </source>
</reference>
<dbReference type="PANTHER" id="PTHR36571:SF1">
    <property type="entry name" value="PROTEIN YGIW"/>
    <property type="match status" value="1"/>
</dbReference>
<dbReference type="SUPFAM" id="SSF101756">
    <property type="entry name" value="Hypothetical protein YgiW"/>
    <property type="match status" value="1"/>
</dbReference>
<evidence type="ECO:0000256" key="1">
    <source>
        <dbReference type="ARBA" id="ARBA00022729"/>
    </source>
</evidence>
<name>A0ABY4DSY5_9NEIS</name>
<proteinExistence type="predicted"/>
<gene>
    <name evidence="3" type="ORF">LVJ83_01360</name>
</gene>
<dbReference type="InterPro" id="IPR036700">
    <property type="entry name" value="BOBF_sf"/>
</dbReference>
<evidence type="ECO:0000256" key="2">
    <source>
        <dbReference type="SAM" id="SignalP"/>
    </source>
</evidence>
<keyword evidence="4" id="KW-1185">Reference proteome</keyword>
<keyword evidence="1 2" id="KW-0732">Signal</keyword>
<sequence>MNKTKLTAFLLAAGLSVSGVAAAETFGAAAQNQQGAAQTVAAAKKLADDHKVVLEGSIVKKTGHEHYEFRDASGSVTVEIDDDDWRGLSVTAADKVRIEGEVEHKRGGQVEIEVDRIVKL</sequence>
<evidence type="ECO:0000313" key="3">
    <source>
        <dbReference type="EMBL" id="UOO82156.1"/>
    </source>
</evidence>
<evidence type="ECO:0000313" key="4">
    <source>
        <dbReference type="Proteomes" id="UP000829817"/>
    </source>
</evidence>
<feature type="signal peptide" evidence="2">
    <location>
        <begin position="1"/>
        <end position="23"/>
    </location>
</feature>
<protein>
    <submittedName>
        <fullName evidence="3">NirD/YgiW/YdeI family stress tolerance protein</fullName>
    </submittedName>
</protein>
<accession>A0ABY4DSY5</accession>
<dbReference type="PANTHER" id="PTHR36571">
    <property type="entry name" value="PROTEIN YGIW"/>
    <property type="match status" value="1"/>
</dbReference>
<dbReference type="EMBL" id="CP091508">
    <property type="protein sequence ID" value="UOO82156.1"/>
    <property type="molecule type" value="Genomic_DNA"/>
</dbReference>
<dbReference type="InterPro" id="IPR005220">
    <property type="entry name" value="CarO-like"/>
</dbReference>
<organism evidence="3 4">
    <name type="scientific">Uruburuella testudinis</name>
    <dbReference type="NCBI Taxonomy" id="1282863"/>
    <lineage>
        <taxon>Bacteria</taxon>
        <taxon>Pseudomonadati</taxon>
        <taxon>Pseudomonadota</taxon>
        <taxon>Betaproteobacteria</taxon>
        <taxon>Neisseriales</taxon>
        <taxon>Neisseriaceae</taxon>
        <taxon>Uruburuella</taxon>
    </lineage>
</organism>
<feature type="chain" id="PRO_5046328895" evidence="2">
    <location>
        <begin position="24"/>
        <end position="120"/>
    </location>
</feature>
<dbReference type="Pfam" id="PF04076">
    <property type="entry name" value="BOF"/>
    <property type="match status" value="1"/>
</dbReference>
<dbReference type="Gene3D" id="2.40.50.200">
    <property type="entry name" value="Bacterial OB-fold"/>
    <property type="match status" value="1"/>
</dbReference>
<dbReference type="NCBIfam" id="NF033674">
    <property type="entry name" value="stress_OB_fold"/>
    <property type="match status" value="1"/>
</dbReference>